<dbReference type="InterPro" id="IPR000979">
    <property type="entry name" value="Phosphodiesterase_MJ0936/Vps29"/>
</dbReference>
<comment type="similarity">
    <text evidence="1 4">Belongs to the metallophosphoesterase superfamily. YfcE family.</text>
</comment>
<accession>A0A6M4ILS3</accession>
<feature type="domain" description="Calcineurin-like phosphoesterase" evidence="5">
    <location>
        <begin position="7"/>
        <end position="146"/>
    </location>
</feature>
<dbReference type="Pfam" id="PF12850">
    <property type="entry name" value="Metallophos_2"/>
    <property type="match status" value="1"/>
</dbReference>
<evidence type="ECO:0000256" key="3">
    <source>
        <dbReference type="ARBA" id="ARBA00022801"/>
    </source>
</evidence>
<evidence type="ECO:0000259" key="5">
    <source>
        <dbReference type="Pfam" id="PF12850"/>
    </source>
</evidence>
<reference evidence="6 7" key="1">
    <citation type="submission" date="2020-05" db="EMBL/GenBank/DDBJ databases">
        <title>Complete genome sequence of Gemmatimonas greenlandica TET16.</title>
        <authorList>
            <person name="Zeng Y."/>
        </authorList>
    </citation>
    <scope>NUCLEOTIDE SEQUENCE [LARGE SCALE GENOMIC DNA]</scope>
    <source>
        <strain evidence="6 7">TET16</strain>
    </source>
</reference>
<dbReference type="PROSITE" id="PS01269">
    <property type="entry name" value="UPF0025"/>
    <property type="match status" value="1"/>
</dbReference>
<keyword evidence="2 4" id="KW-0479">Metal-binding</keyword>
<evidence type="ECO:0000313" key="6">
    <source>
        <dbReference type="EMBL" id="QJR34437.1"/>
    </source>
</evidence>
<dbReference type="KEGG" id="ggr:HKW67_02310"/>
<dbReference type="EC" id="3.1.4.-" evidence="4"/>
<dbReference type="InterPro" id="IPR024654">
    <property type="entry name" value="Calcineurin-like_PHP_lpxH"/>
</dbReference>
<name>A0A6M4ILS3_9BACT</name>
<proteinExistence type="inferred from homology"/>
<dbReference type="SUPFAM" id="SSF56300">
    <property type="entry name" value="Metallo-dependent phosphatases"/>
    <property type="match status" value="1"/>
</dbReference>
<evidence type="ECO:0000313" key="7">
    <source>
        <dbReference type="Proteomes" id="UP000500938"/>
    </source>
</evidence>
<dbReference type="PANTHER" id="PTHR11124">
    <property type="entry name" value="VACUOLAR SORTING PROTEIN VPS29"/>
    <property type="match status" value="1"/>
</dbReference>
<dbReference type="NCBIfam" id="TIGR00040">
    <property type="entry name" value="yfcE"/>
    <property type="match status" value="1"/>
</dbReference>
<evidence type="ECO:0000256" key="2">
    <source>
        <dbReference type="ARBA" id="ARBA00022723"/>
    </source>
</evidence>
<dbReference type="AlphaFoldDB" id="A0A6M4ILS3"/>
<comment type="cofactor">
    <cofactor evidence="4">
        <name>a divalent metal cation</name>
        <dbReference type="ChEBI" id="CHEBI:60240"/>
    </cofactor>
</comment>
<keyword evidence="7" id="KW-1185">Reference proteome</keyword>
<dbReference type="GO" id="GO:0046872">
    <property type="term" value="F:metal ion binding"/>
    <property type="evidence" value="ECO:0007669"/>
    <property type="project" value="UniProtKB-KW"/>
</dbReference>
<keyword evidence="3" id="KW-0378">Hydrolase</keyword>
<evidence type="ECO:0000256" key="4">
    <source>
        <dbReference type="RuleBase" id="RU362039"/>
    </source>
</evidence>
<dbReference type="Proteomes" id="UP000500938">
    <property type="component" value="Chromosome"/>
</dbReference>
<organism evidence="6 7">
    <name type="scientific">Gemmatimonas groenlandica</name>
    <dbReference type="NCBI Taxonomy" id="2732249"/>
    <lineage>
        <taxon>Bacteria</taxon>
        <taxon>Pseudomonadati</taxon>
        <taxon>Gemmatimonadota</taxon>
        <taxon>Gemmatimonadia</taxon>
        <taxon>Gemmatimonadales</taxon>
        <taxon>Gemmatimonadaceae</taxon>
        <taxon>Gemmatimonas</taxon>
    </lineage>
</organism>
<dbReference type="InterPro" id="IPR029052">
    <property type="entry name" value="Metallo-depent_PP-like"/>
</dbReference>
<dbReference type="InterPro" id="IPR020935">
    <property type="entry name" value="PdiEstase_YfcE_CS"/>
</dbReference>
<evidence type="ECO:0000256" key="1">
    <source>
        <dbReference type="ARBA" id="ARBA00008950"/>
    </source>
</evidence>
<dbReference type="EMBL" id="CP053085">
    <property type="protein sequence ID" value="QJR34437.1"/>
    <property type="molecule type" value="Genomic_DNA"/>
</dbReference>
<sequence length="172" mass="18473">MKEATIIGLISDTHGLVRPEVFAALDGVSRIFHAGDVGPPEVLIELATIAPIQAVWGNTDAPGRADLVERIEETIDGVRIVVTHGHEISSVNPPRLVSAYMNADVIVYGHTHVQLITKAAKRIVVNPGAAGPRRFKLQPSVAKLYILNGKADVELIPLGIPEEVVAEDDELE</sequence>
<dbReference type="Gene3D" id="3.60.21.10">
    <property type="match status" value="1"/>
</dbReference>
<dbReference type="GO" id="GO:0016787">
    <property type="term" value="F:hydrolase activity"/>
    <property type="evidence" value="ECO:0007669"/>
    <property type="project" value="UniProtKB-UniRule"/>
</dbReference>
<gene>
    <name evidence="6" type="ORF">HKW67_02310</name>
</gene>
<dbReference type="RefSeq" id="WP_171223863.1">
    <property type="nucleotide sequence ID" value="NZ_CP053085.1"/>
</dbReference>
<protein>
    <recommendedName>
        <fullName evidence="4">Phosphoesterase</fullName>
        <ecNumber evidence="4">3.1.4.-</ecNumber>
    </recommendedName>
</protein>